<reference evidence="2" key="1">
    <citation type="submission" date="2021-02" db="EMBL/GenBank/DDBJ databases">
        <authorList>
            <person name="Bekaert M."/>
        </authorList>
    </citation>
    <scope>NUCLEOTIDE SEQUENCE</scope>
    <source>
        <strain evidence="2">IoA-00</strain>
    </source>
</reference>
<sequence>MTSYIIEQDKNGTGRLIIFSTLSRLVHPDLFLRHLKDRGSLRDLTKNFKLDIAYNLSNSEMGNVSSNFDVNSSAILDLGAISADLKNNNSAPLNVVDLTIQNGSSVNEKYCGVVMDEMSIKSALEYDVGDQVVRAYDTIQLSSEEIPSHALGVVLVGVKSRRKQVVAYHLTGSNKFDYPASYITTAWFCEQVGYWVDLMTSRSLGTALSKSKMDKYESSVQFPQDLCKIILSVTIDDGHKPTWKPVQKGILGLQLRLVRDSPKIASKIFFLNIEIKTPSHMELKNVLKIVTLPQFLYRKKGVSYEDDDSRFLVSLEE</sequence>
<dbReference type="InterPro" id="IPR048365">
    <property type="entry name" value="TNP-like_RNaseH_N"/>
</dbReference>
<dbReference type="Pfam" id="PF21787">
    <property type="entry name" value="TNP-like_RNaseH_N"/>
    <property type="match status" value="1"/>
</dbReference>
<comment type="caution">
    <text evidence="2">The sequence shown here is derived from an EMBL/GenBank/DDBJ whole genome shotgun (WGS) entry which is preliminary data.</text>
</comment>
<gene>
    <name evidence="2" type="ORF">LSAA_316</name>
</gene>
<protein>
    <submittedName>
        <fullName evidence="2">(salmon louse) hypothetical protein</fullName>
    </submittedName>
</protein>
<dbReference type="Proteomes" id="UP000675881">
    <property type="component" value="Unassembled WGS sequence"/>
</dbReference>
<name>A0A817FE83_LEPSM</name>
<evidence type="ECO:0000259" key="1">
    <source>
        <dbReference type="Pfam" id="PF21787"/>
    </source>
</evidence>
<proteinExistence type="predicted"/>
<dbReference type="AlphaFoldDB" id="A0A817FE83"/>
<feature type="domain" description="Transposable element P transposase-like RNase H" evidence="1">
    <location>
        <begin position="94"/>
        <end position="186"/>
    </location>
</feature>
<accession>A0A817FE83</accession>
<organism evidence="2 3">
    <name type="scientific">Lepeophtheirus salmonis</name>
    <name type="common">Salmon louse</name>
    <name type="synonym">Caligus salmonis</name>
    <dbReference type="NCBI Taxonomy" id="72036"/>
    <lineage>
        <taxon>Eukaryota</taxon>
        <taxon>Metazoa</taxon>
        <taxon>Ecdysozoa</taxon>
        <taxon>Arthropoda</taxon>
        <taxon>Crustacea</taxon>
        <taxon>Multicrustacea</taxon>
        <taxon>Hexanauplia</taxon>
        <taxon>Copepoda</taxon>
        <taxon>Siphonostomatoida</taxon>
        <taxon>Caligidae</taxon>
        <taxon>Lepeophtheirus</taxon>
    </lineage>
</organism>
<keyword evidence="3" id="KW-1185">Reference proteome</keyword>
<evidence type="ECO:0000313" key="2">
    <source>
        <dbReference type="EMBL" id="CAF2746551.1"/>
    </source>
</evidence>
<evidence type="ECO:0000313" key="3">
    <source>
        <dbReference type="Proteomes" id="UP000675881"/>
    </source>
</evidence>
<dbReference type="EMBL" id="CAJNVT010000148">
    <property type="protein sequence ID" value="CAF2746551.1"/>
    <property type="molecule type" value="Genomic_DNA"/>
</dbReference>